<comment type="similarity">
    <text evidence="1">Belongs to the mTERF family.</text>
</comment>
<evidence type="ECO:0000256" key="1">
    <source>
        <dbReference type="ARBA" id="ARBA00007692"/>
    </source>
</evidence>
<dbReference type="GO" id="GO:0003676">
    <property type="term" value="F:nucleic acid binding"/>
    <property type="evidence" value="ECO:0007669"/>
    <property type="project" value="InterPro"/>
</dbReference>
<proteinExistence type="inferred from homology"/>
<name>A0AAD3XQK9_NEPGR</name>
<evidence type="ECO:0000256" key="3">
    <source>
        <dbReference type="ARBA" id="ARBA00022946"/>
    </source>
</evidence>
<accession>A0AAD3XQK9</accession>
<keyword evidence="3" id="KW-0809">Transit peptide</keyword>
<dbReference type="PANTHER" id="PTHR15437">
    <property type="entry name" value="TRANSCRIPTION TERMINATION FACTOR, MITOCHONDRIAL"/>
    <property type="match status" value="1"/>
</dbReference>
<evidence type="ECO:0000313" key="5">
    <source>
        <dbReference type="Proteomes" id="UP001279734"/>
    </source>
</evidence>
<organism evidence="4 5">
    <name type="scientific">Nepenthes gracilis</name>
    <name type="common">Slender pitcher plant</name>
    <dbReference type="NCBI Taxonomy" id="150966"/>
    <lineage>
        <taxon>Eukaryota</taxon>
        <taxon>Viridiplantae</taxon>
        <taxon>Streptophyta</taxon>
        <taxon>Embryophyta</taxon>
        <taxon>Tracheophyta</taxon>
        <taxon>Spermatophyta</taxon>
        <taxon>Magnoliopsida</taxon>
        <taxon>eudicotyledons</taxon>
        <taxon>Gunneridae</taxon>
        <taxon>Pentapetalae</taxon>
        <taxon>Caryophyllales</taxon>
        <taxon>Nepenthaceae</taxon>
        <taxon>Nepenthes</taxon>
    </lineage>
</organism>
<keyword evidence="2" id="KW-0804">Transcription</keyword>
<dbReference type="Pfam" id="PF02536">
    <property type="entry name" value="mTERF"/>
    <property type="match status" value="1"/>
</dbReference>
<dbReference type="GO" id="GO:0006393">
    <property type="term" value="P:termination of mitochondrial transcription"/>
    <property type="evidence" value="ECO:0007669"/>
    <property type="project" value="TreeGrafter"/>
</dbReference>
<dbReference type="SMART" id="SM00733">
    <property type="entry name" value="Mterf"/>
    <property type="match status" value="4"/>
</dbReference>
<sequence>MISVLYKLHYKVVTGAGLSTQCAEMLNVPAAPLPCGVSKSSAFLRHSTTNVFPNKPFITLSLSLHQQSQENPPAIPNTQRQQQQQILRRHNSKSTSLLLHHLSLPPQRQEEQQYQLNDDVLSEEEKVRLLELSLVRKRLPQFPGSIYARQPGKSDPSRPTLETLFKYNNGEDEILTKAIEIRRKVTVEIFIERMRKMGKFGITYSANLASKLPEYIDFVMIEAAFMKKLPEFSESSFNVRARTFIDESNVVPLIRWFKHNSLSYPQIGRIICMSRGDLESVRQLSEWLKTIHVNGRFIGVVLTRVGETILSRSMEELDEIVEYLESKGVRRDWMGYVMSRCPELLAFSIEEVKTRVRFYMDMGMNEHDFGTMVYDCPKVLGYLTLEQMKYKVNYLMEFGFNNEAVGRLLAFKPQLMVCSIEENGNPSLSTSTTLGFAEMV</sequence>
<dbReference type="Proteomes" id="UP001279734">
    <property type="component" value="Unassembled WGS sequence"/>
</dbReference>
<comment type="caution">
    <text evidence="4">The sequence shown here is derived from an EMBL/GenBank/DDBJ whole genome shotgun (WGS) entry which is preliminary data.</text>
</comment>
<protein>
    <submittedName>
        <fullName evidence="4">Uncharacterized protein</fullName>
    </submittedName>
</protein>
<dbReference type="PANTHER" id="PTHR15437:SF6">
    <property type="entry name" value="TRANSCRIPTION TERMINATION FACTOR, MITOCHONDRIAL"/>
    <property type="match status" value="1"/>
</dbReference>
<dbReference type="Gene3D" id="1.25.70.10">
    <property type="entry name" value="Transcription termination factor 3, mitochondrial"/>
    <property type="match status" value="1"/>
</dbReference>
<dbReference type="EMBL" id="BSYO01000013">
    <property type="protein sequence ID" value="GMH13438.1"/>
    <property type="molecule type" value="Genomic_DNA"/>
</dbReference>
<dbReference type="InterPro" id="IPR038538">
    <property type="entry name" value="MTERF_sf"/>
</dbReference>
<dbReference type="InterPro" id="IPR003690">
    <property type="entry name" value="MTERF"/>
</dbReference>
<dbReference type="GO" id="GO:0005759">
    <property type="term" value="C:mitochondrial matrix"/>
    <property type="evidence" value="ECO:0007669"/>
    <property type="project" value="TreeGrafter"/>
</dbReference>
<keyword evidence="5" id="KW-1185">Reference proteome</keyword>
<reference evidence="4" key="1">
    <citation type="submission" date="2023-05" db="EMBL/GenBank/DDBJ databases">
        <title>Nepenthes gracilis genome sequencing.</title>
        <authorList>
            <person name="Fukushima K."/>
        </authorList>
    </citation>
    <scope>NUCLEOTIDE SEQUENCE</scope>
    <source>
        <strain evidence="4">SING2019-196</strain>
    </source>
</reference>
<evidence type="ECO:0000313" key="4">
    <source>
        <dbReference type="EMBL" id="GMH13438.1"/>
    </source>
</evidence>
<dbReference type="AlphaFoldDB" id="A0AAD3XQK9"/>
<keyword evidence="2" id="KW-0805">Transcription regulation</keyword>
<gene>
    <name evidence="4" type="ORF">Nepgr_015279</name>
</gene>
<evidence type="ECO:0000256" key="2">
    <source>
        <dbReference type="ARBA" id="ARBA00022472"/>
    </source>
</evidence>
<keyword evidence="2" id="KW-0806">Transcription termination</keyword>